<dbReference type="InterPro" id="IPR038731">
    <property type="entry name" value="RgtA/B/C-like"/>
</dbReference>
<evidence type="ECO:0000256" key="1">
    <source>
        <dbReference type="SAM" id="Phobius"/>
    </source>
</evidence>
<evidence type="ECO:0000313" key="3">
    <source>
        <dbReference type="EMBL" id="KKS75787.1"/>
    </source>
</evidence>
<dbReference type="Proteomes" id="UP000034563">
    <property type="component" value="Unassembled WGS sequence"/>
</dbReference>
<organism evidence="3 4">
    <name type="scientific">Candidatus Azambacteria bacterium GW2011_GWA2_42_9</name>
    <dbReference type="NCBI Taxonomy" id="1618613"/>
    <lineage>
        <taxon>Bacteria</taxon>
        <taxon>Candidatus Azamiibacteriota</taxon>
    </lineage>
</organism>
<reference evidence="3 4" key="1">
    <citation type="journal article" date="2015" name="Nature">
        <title>rRNA introns, odd ribosomes, and small enigmatic genomes across a large radiation of phyla.</title>
        <authorList>
            <person name="Brown C.T."/>
            <person name="Hug L.A."/>
            <person name="Thomas B.C."/>
            <person name="Sharon I."/>
            <person name="Castelle C.J."/>
            <person name="Singh A."/>
            <person name="Wilkins M.J."/>
            <person name="Williams K.H."/>
            <person name="Banfield J.F."/>
        </authorList>
    </citation>
    <scope>NUCLEOTIDE SEQUENCE [LARGE SCALE GENOMIC DNA]</scope>
</reference>
<name>A0A0G1BR12_9BACT</name>
<feature type="transmembrane region" description="Helical" evidence="1">
    <location>
        <begin position="6"/>
        <end position="24"/>
    </location>
</feature>
<dbReference type="Pfam" id="PF13231">
    <property type="entry name" value="PMT_2"/>
    <property type="match status" value="1"/>
</dbReference>
<proteinExistence type="predicted"/>
<keyword evidence="3" id="KW-0808">Transferase</keyword>
<feature type="transmembrane region" description="Helical" evidence="1">
    <location>
        <begin position="166"/>
        <end position="185"/>
    </location>
</feature>
<evidence type="ECO:0000313" key="4">
    <source>
        <dbReference type="Proteomes" id="UP000034563"/>
    </source>
</evidence>
<dbReference type="GO" id="GO:0016740">
    <property type="term" value="F:transferase activity"/>
    <property type="evidence" value="ECO:0007669"/>
    <property type="project" value="UniProtKB-KW"/>
</dbReference>
<dbReference type="AlphaFoldDB" id="A0A0G1BR12"/>
<feature type="transmembrane region" description="Helical" evidence="1">
    <location>
        <begin position="141"/>
        <end position="161"/>
    </location>
</feature>
<keyword evidence="1" id="KW-0812">Transmembrane</keyword>
<comment type="caution">
    <text evidence="3">The sequence shown here is derived from an EMBL/GenBank/DDBJ whole genome shotgun (WGS) entry which is preliminary data.</text>
</comment>
<feature type="domain" description="Glycosyltransferase RgtA/B/C/D-like" evidence="2">
    <location>
        <begin position="119"/>
        <end position="188"/>
    </location>
</feature>
<sequence>MKSVNYLAILLLGIFGVLAITSMWNDSANYDERIHLPAGYSYLTHKDMRLNPEHPPLVKDLSALPLLFLKIKFPYQSFGWNTLSTSDINRTPSWQTDVAFGNDLLYYSGNDAQKMMRYGRLLIILIGVLLGFYIWKFSRELWGESAAVIALAMYSFSPTVLAHSRLVTTDVAAAAAFFISFYYLYKWLKI</sequence>
<accession>A0A0G1BR12</accession>
<dbReference type="EMBL" id="LCEQ01000006">
    <property type="protein sequence ID" value="KKS75787.1"/>
    <property type="molecule type" value="Genomic_DNA"/>
</dbReference>
<feature type="transmembrane region" description="Helical" evidence="1">
    <location>
        <begin position="118"/>
        <end position="135"/>
    </location>
</feature>
<gene>
    <name evidence="3" type="ORF">UV48_C0006G0001</name>
</gene>
<feature type="non-terminal residue" evidence="3">
    <location>
        <position position="190"/>
    </location>
</feature>
<evidence type="ECO:0000259" key="2">
    <source>
        <dbReference type="Pfam" id="PF13231"/>
    </source>
</evidence>
<protein>
    <submittedName>
        <fullName evidence="3">4-amino-4-deoxy-L-arabinose transferase</fullName>
    </submittedName>
</protein>
<keyword evidence="1" id="KW-0472">Membrane</keyword>
<keyword evidence="1" id="KW-1133">Transmembrane helix</keyword>